<evidence type="ECO:0000313" key="2">
    <source>
        <dbReference type="EMBL" id="MDV7215919.1"/>
    </source>
</evidence>
<accession>A0ABU4F5R2</accession>
<dbReference type="EMBL" id="JAWMAJ010000019">
    <property type="protein sequence ID" value="MDV7215919.1"/>
    <property type="molecule type" value="Genomic_DNA"/>
</dbReference>
<feature type="region of interest" description="Disordered" evidence="1">
    <location>
        <begin position="41"/>
        <end position="96"/>
    </location>
</feature>
<gene>
    <name evidence="2" type="ORF">R5A26_08140</name>
</gene>
<feature type="compositionally biased region" description="Low complexity" evidence="1">
    <location>
        <begin position="41"/>
        <end position="72"/>
    </location>
</feature>
<feature type="region of interest" description="Disordered" evidence="1">
    <location>
        <begin position="1"/>
        <end position="28"/>
    </location>
</feature>
<name>A0ABU4F5R2_9ACTN</name>
<organism evidence="2 3">
    <name type="scientific">Streptomyces prunicolor</name>
    <dbReference type="NCBI Taxonomy" id="67348"/>
    <lineage>
        <taxon>Bacteria</taxon>
        <taxon>Bacillati</taxon>
        <taxon>Actinomycetota</taxon>
        <taxon>Actinomycetes</taxon>
        <taxon>Kitasatosporales</taxon>
        <taxon>Streptomycetaceae</taxon>
        <taxon>Streptomyces</taxon>
    </lineage>
</organism>
<feature type="compositionally biased region" description="Basic and acidic residues" evidence="1">
    <location>
        <begin position="1"/>
        <end position="10"/>
    </location>
</feature>
<keyword evidence="3" id="KW-1185">Reference proteome</keyword>
<reference evidence="2 3" key="1">
    <citation type="submission" date="2023-10" db="EMBL/GenBank/DDBJ databases">
        <title>Characterization of rhizosphere-enriched actinobacteria from wheat plants lab-grown on chernevaya soil.</title>
        <authorList>
            <person name="Tikhonova E.N."/>
            <person name="Konopkin A."/>
            <person name="Kravchenko I.K."/>
        </authorList>
    </citation>
    <scope>NUCLEOTIDE SEQUENCE [LARGE SCALE GENOMIC DNA]</scope>
    <source>
        <strain evidence="2 3">RR29</strain>
    </source>
</reference>
<proteinExistence type="predicted"/>
<feature type="compositionally biased region" description="Gly residues" evidence="1">
    <location>
        <begin position="11"/>
        <end position="21"/>
    </location>
</feature>
<sequence length="139" mass="13690">MNEMAAKVRPEGGGGYGTGGGLDHRGFGTPVFTRAKAIVSAATPTPSASTSDTASSSGTGAAPPAAYAPETGPSRRAAGATASPPPARVASPDQALASGDAVVARRLTLRLPEGFTLHLSLGKPSDTRLLASPADPARA</sequence>
<dbReference type="RefSeq" id="WP_317770643.1">
    <property type="nucleotide sequence ID" value="NZ_JAWMAJ010000019.1"/>
</dbReference>
<comment type="caution">
    <text evidence="2">The sequence shown here is derived from an EMBL/GenBank/DDBJ whole genome shotgun (WGS) entry which is preliminary data.</text>
</comment>
<evidence type="ECO:0000313" key="3">
    <source>
        <dbReference type="Proteomes" id="UP001187346"/>
    </source>
</evidence>
<protein>
    <submittedName>
        <fullName evidence="2">Uncharacterized protein</fullName>
    </submittedName>
</protein>
<feature type="region of interest" description="Disordered" evidence="1">
    <location>
        <begin position="118"/>
        <end position="139"/>
    </location>
</feature>
<evidence type="ECO:0000256" key="1">
    <source>
        <dbReference type="SAM" id="MobiDB-lite"/>
    </source>
</evidence>
<dbReference type="Proteomes" id="UP001187346">
    <property type="component" value="Unassembled WGS sequence"/>
</dbReference>